<dbReference type="Proteomes" id="UP000642993">
    <property type="component" value="Unassembled WGS sequence"/>
</dbReference>
<dbReference type="InterPro" id="IPR050832">
    <property type="entry name" value="Bact_Acetyltransf"/>
</dbReference>
<dbReference type="InterPro" id="IPR006464">
    <property type="entry name" value="AcTrfase_RimI/Ard1"/>
</dbReference>
<dbReference type="RefSeq" id="WP_192038911.1">
    <property type="nucleotide sequence ID" value="NZ_JACYWE010000004.1"/>
</dbReference>
<organism evidence="4 5">
    <name type="scientific">Lolliginicoccus lacisalsi</name>
    <dbReference type="NCBI Taxonomy" id="2742202"/>
    <lineage>
        <taxon>Bacteria</taxon>
        <taxon>Bacillati</taxon>
        <taxon>Actinomycetota</taxon>
        <taxon>Actinomycetes</taxon>
        <taxon>Mycobacteriales</taxon>
        <taxon>Hoyosellaceae</taxon>
        <taxon>Lolliginicoccus</taxon>
    </lineage>
</organism>
<accession>A0A927PL56</accession>
<name>A0A927PL56_9ACTN</name>
<dbReference type="Gene3D" id="3.40.630.30">
    <property type="match status" value="1"/>
</dbReference>
<dbReference type="NCBIfam" id="TIGR01575">
    <property type="entry name" value="rimI"/>
    <property type="match status" value="1"/>
</dbReference>
<gene>
    <name evidence="4" type="primary">rimI</name>
    <name evidence="4" type="ORF">HT102_08050</name>
</gene>
<dbReference type="PROSITE" id="PS51186">
    <property type="entry name" value="GNAT"/>
    <property type="match status" value="1"/>
</dbReference>
<evidence type="ECO:0000256" key="1">
    <source>
        <dbReference type="ARBA" id="ARBA00022679"/>
    </source>
</evidence>
<keyword evidence="2" id="KW-0012">Acyltransferase</keyword>
<reference evidence="4" key="1">
    <citation type="submission" date="2020-09" db="EMBL/GenBank/DDBJ databases">
        <title>Hoyosella lacisalsi sp. nov., a halotolerant actinobacterium isolated from soil of Lake Gudzhirganskoe.</title>
        <authorList>
            <person name="Yang Q."/>
            <person name="Guo P.Y."/>
            <person name="Liu S.W."/>
            <person name="Li F.N."/>
            <person name="Sun C.H."/>
        </authorList>
    </citation>
    <scope>NUCLEOTIDE SEQUENCE</scope>
    <source>
        <strain evidence="4">G463</strain>
    </source>
</reference>
<dbReference type="SUPFAM" id="SSF55729">
    <property type="entry name" value="Acyl-CoA N-acyltransferases (Nat)"/>
    <property type="match status" value="1"/>
</dbReference>
<evidence type="ECO:0000256" key="2">
    <source>
        <dbReference type="ARBA" id="ARBA00023315"/>
    </source>
</evidence>
<keyword evidence="4" id="KW-0687">Ribonucleoprotein</keyword>
<dbReference type="Pfam" id="PF00583">
    <property type="entry name" value="Acetyltransf_1"/>
    <property type="match status" value="1"/>
</dbReference>
<sequence length="162" mass="17346">MVPEPATAAVDLRPLATADAPACARLEKLLFAYDNPWPAWAFAQELRDRNNHYVAAEIDGELVGYAGIALLGASRDPENEVHTIGVAPEHQGKGIGRLLIADLLAVADVHGGPVFLDVRTDNAAAQGLYRSVGFEIIGLRKRYYQPSGADAFVMKREGGGHA</sequence>
<proteinExistence type="predicted"/>
<dbReference type="PANTHER" id="PTHR43877">
    <property type="entry name" value="AMINOALKYLPHOSPHONATE N-ACETYLTRANSFERASE-RELATED-RELATED"/>
    <property type="match status" value="1"/>
</dbReference>
<dbReference type="CDD" id="cd04301">
    <property type="entry name" value="NAT_SF"/>
    <property type="match status" value="1"/>
</dbReference>
<dbReference type="InterPro" id="IPR016181">
    <property type="entry name" value="Acyl_CoA_acyltransferase"/>
</dbReference>
<evidence type="ECO:0000313" key="4">
    <source>
        <dbReference type="EMBL" id="MBD8506433.1"/>
    </source>
</evidence>
<keyword evidence="4" id="KW-0689">Ribosomal protein</keyword>
<dbReference type="GO" id="GO:0008080">
    <property type="term" value="F:N-acetyltransferase activity"/>
    <property type="evidence" value="ECO:0007669"/>
    <property type="project" value="InterPro"/>
</dbReference>
<dbReference type="GO" id="GO:0005840">
    <property type="term" value="C:ribosome"/>
    <property type="evidence" value="ECO:0007669"/>
    <property type="project" value="UniProtKB-KW"/>
</dbReference>
<keyword evidence="1" id="KW-0808">Transferase</keyword>
<dbReference type="InterPro" id="IPR000182">
    <property type="entry name" value="GNAT_dom"/>
</dbReference>
<dbReference type="AlphaFoldDB" id="A0A927PL56"/>
<protein>
    <submittedName>
        <fullName evidence="4">Ribosomal protein S18-alanine N-acetyltransferase</fullName>
    </submittedName>
</protein>
<keyword evidence="5" id="KW-1185">Reference proteome</keyword>
<comment type="caution">
    <text evidence="4">The sequence shown here is derived from an EMBL/GenBank/DDBJ whole genome shotgun (WGS) entry which is preliminary data.</text>
</comment>
<feature type="domain" description="N-acetyltransferase" evidence="3">
    <location>
        <begin position="10"/>
        <end position="159"/>
    </location>
</feature>
<dbReference type="EMBL" id="JACYWE010000004">
    <property type="protein sequence ID" value="MBD8506433.1"/>
    <property type="molecule type" value="Genomic_DNA"/>
</dbReference>
<evidence type="ECO:0000313" key="5">
    <source>
        <dbReference type="Proteomes" id="UP000642993"/>
    </source>
</evidence>
<evidence type="ECO:0000259" key="3">
    <source>
        <dbReference type="PROSITE" id="PS51186"/>
    </source>
</evidence>